<dbReference type="GO" id="GO:0005737">
    <property type="term" value="C:cytoplasm"/>
    <property type="evidence" value="ECO:0007669"/>
    <property type="project" value="InterPro"/>
</dbReference>
<reference evidence="1 2" key="1">
    <citation type="submission" date="2020-08" db="EMBL/GenBank/DDBJ databases">
        <title>Genomic Encyclopedia of Type Strains, Phase IV (KMG-IV): sequencing the most valuable type-strain genomes for metagenomic binning, comparative biology and taxonomic classification.</title>
        <authorList>
            <person name="Goeker M."/>
        </authorList>
    </citation>
    <scope>NUCLEOTIDE SEQUENCE [LARGE SCALE GENOMIC DNA]</scope>
    <source>
        <strain evidence="1 2">DSM 29007</strain>
    </source>
</reference>
<dbReference type="SUPFAM" id="SSF53254">
    <property type="entry name" value="Phosphoglycerate mutase-like"/>
    <property type="match status" value="1"/>
</dbReference>
<dbReference type="CDD" id="cd07067">
    <property type="entry name" value="HP_PGM_like"/>
    <property type="match status" value="1"/>
</dbReference>
<evidence type="ECO:0000313" key="1">
    <source>
        <dbReference type="EMBL" id="MBB6070971.1"/>
    </source>
</evidence>
<dbReference type="EC" id="3.1.3.-" evidence="1"/>
<dbReference type="InterPro" id="IPR004449">
    <property type="entry name" value="SixA"/>
</dbReference>
<dbReference type="GO" id="GO:0101006">
    <property type="term" value="F:protein histidine phosphatase activity"/>
    <property type="evidence" value="ECO:0007669"/>
    <property type="project" value="InterPro"/>
</dbReference>
<dbReference type="NCBIfam" id="TIGR00249">
    <property type="entry name" value="sixA"/>
    <property type="match status" value="1"/>
</dbReference>
<dbReference type="RefSeq" id="WP_170033424.1">
    <property type="nucleotide sequence ID" value="NZ_JABDTL010000001.1"/>
</dbReference>
<proteinExistence type="predicted"/>
<dbReference type="Gene3D" id="3.40.50.1240">
    <property type="entry name" value="Phosphoglycerate mutase-like"/>
    <property type="match status" value="1"/>
</dbReference>
<keyword evidence="1" id="KW-0378">Hydrolase</keyword>
<dbReference type="Pfam" id="PF00300">
    <property type="entry name" value="His_Phos_1"/>
    <property type="match status" value="1"/>
</dbReference>
<accession>A0A841GYV9</accession>
<dbReference type="InterPro" id="IPR029033">
    <property type="entry name" value="His_PPase_superfam"/>
</dbReference>
<sequence length="170" mass="18457">MKLLVIRHGVAGTRDEWAGTGRPDTQRPLTDDGRKKMKRAARGLAAVVPRIDVLASSPLVRASQTAEIVAAEYSDLRIDTLAELSPERRPDELLGWLRSQKPGTTVAVVGHEPHLGFLAGWLLTGRNDSFVEFRKGGAVLLDFDDPPAGGNAVLSWALTPRMLRTLGEAE</sequence>
<protein>
    <submittedName>
        <fullName evidence="1">Phosphohistidine phosphatase</fullName>
        <ecNumber evidence="1">3.1.3.-</ecNumber>
    </submittedName>
</protein>
<dbReference type="EMBL" id="JACHIA010000006">
    <property type="protein sequence ID" value="MBB6070971.1"/>
    <property type="molecule type" value="Genomic_DNA"/>
</dbReference>
<comment type="caution">
    <text evidence="1">The sequence shown here is derived from an EMBL/GenBank/DDBJ whole genome shotgun (WGS) entry which is preliminary data.</text>
</comment>
<name>A0A841GYV9_9BACT</name>
<organism evidence="1 2">
    <name type="scientific">Longimicrobium terrae</name>
    <dbReference type="NCBI Taxonomy" id="1639882"/>
    <lineage>
        <taxon>Bacteria</taxon>
        <taxon>Pseudomonadati</taxon>
        <taxon>Gemmatimonadota</taxon>
        <taxon>Longimicrobiia</taxon>
        <taxon>Longimicrobiales</taxon>
        <taxon>Longimicrobiaceae</taxon>
        <taxon>Longimicrobium</taxon>
    </lineage>
</organism>
<dbReference type="Proteomes" id="UP000582837">
    <property type="component" value="Unassembled WGS sequence"/>
</dbReference>
<keyword evidence="2" id="KW-1185">Reference proteome</keyword>
<evidence type="ECO:0000313" key="2">
    <source>
        <dbReference type="Proteomes" id="UP000582837"/>
    </source>
</evidence>
<dbReference type="SMART" id="SM00855">
    <property type="entry name" value="PGAM"/>
    <property type="match status" value="1"/>
</dbReference>
<dbReference type="AlphaFoldDB" id="A0A841GYV9"/>
<gene>
    <name evidence="1" type="ORF">HNQ61_002593</name>
</gene>
<dbReference type="InterPro" id="IPR013078">
    <property type="entry name" value="His_Pase_superF_clade-1"/>
</dbReference>